<dbReference type="AlphaFoldDB" id="A0AAX6HHU7"/>
<gene>
    <name evidence="1" type="ORF">M6B38_310840</name>
</gene>
<dbReference type="Proteomes" id="UP001140949">
    <property type="component" value="Unassembled WGS sequence"/>
</dbReference>
<keyword evidence="2" id="KW-1185">Reference proteome</keyword>
<accession>A0AAX6HHU7</accession>
<protein>
    <submittedName>
        <fullName evidence="1">Vacuolar protein-sorting-associated protein 11-like protein</fullName>
    </submittedName>
</protein>
<sequence length="153" mass="17486">MRLCTDTGESAKRTGMNGTYLSLLPSPMDFVNIFVHSPQSLMKFLEKYVSRVKDSPAQLEIHNTLLELYLSNNLSFPSITQENDLDVKVSSRETANGFKTVSNGTSSVLNKDREKEKDCQESFRKVWHCLKVHGHRTRTTLCTMLILRLFSVR</sequence>
<name>A0AAX6HHU7_IRIPA</name>
<organism evidence="1 2">
    <name type="scientific">Iris pallida</name>
    <name type="common">Sweet iris</name>
    <dbReference type="NCBI Taxonomy" id="29817"/>
    <lineage>
        <taxon>Eukaryota</taxon>
        <taxon>Viridiplantae</taxon>
        <taxon>Streptophyta</taxon>
        <taxon>Embryophyta</taxon>
        <taxon>Tracheophyta</taxon>
        <taxon>Spermatophyta</taxon>
        <taxon>Magnoliopsida</taxon>
        <taxon>Liliopsida</taxon>
        <taxon>Asparagales</taxon>
        <taxon>Iridaceae</taxon>
        <taxon>Iridoideae</taxon>
        <taxon>Irideae</taxon>
        <taxon>Iris</taxon>
    </lineage>
</organism>
<reference evidence="1" key="2">
    <citation type="submission" date="2023-04" db="EMBL/GenBank/DDBJ databases">
        <authorList>
            <person name="Bruccoleri R.E."/>
            <person name="Oakeley E.J."/>
            <person name="Faust A.-M."/>
            <person name="Dessus-Babus S."/>
            <person name="Altorfer M."/>
            <person name="Burckhardt D."/>
            <person name="Oertli M."/>
            <person name="Naumann U."/>
            <person name="Petersen F."/>
            <person name="Wong J."/>
        </authorList>
    </citation>
    <scope>NUCLEOTIDE SEQUENCE</scope>
    <source>
        <strain evidence="1">GSM-AAB239-AS_SAM_17_03QT</strain>
        <tissue evidence="1">Leaf</tissue>
    </source>
</reference>
<reference evidence="1" key="1">
    <citation type="journal article" date="2023" name="GigaByte">
        <title>Genome assembly of the bearded iris, Iris pallida Lam.</title>
        <authorList>
            <person name="Bruccoleri R.E."/>
            <person name="Oakeley E.J."/>
            <person name="Faust A.M.E."/>
            <person name="Altorfer M."/>
            <person name="Dessus-Babus S."/>
            <person name="Burckhardt D."/>
            <person name="Oertli M."/>
            <person name="Naumann U."/>
            <person name="Petersen F."/>
            <person name="Wong J."/>
        </authorList>
    </citation>
    <scope>NUCLEOTIDE SEQUENCE</scope>
    <source>
        <strain evidence="1">GSM-AAB239-AS_SAM_17_03QT</strain>
    </source>
</reference>
<evidence type="ECO:0000313" key="1">
    <source>
        <dbReference type="EMBL" id="KAJ6840599.1"/>
    </source>
</evidence>
<dbReference type="EMBL" id="JANAVB010009291">
    <property type="protein sequence ID" value="KAJ6840599.1"/>
    <property type="molecule type" value="Genomic_DNA"/>
</dbReference>
<comment type="caution">
    <text evidence="1">The sequence shown here is derived from an EMBL/GenBank/DDBJ whole genome shotgun (WGS) entry which is preliminary data.</text>
</comment>
<evidence type="ECO:0000313" key="2">
    <source>
        <dbReference type="Proteomes" id="UP001140949"/>
    </source>
</evidence>
<proteinExistence type="predicted"/>